<dbReference type="EMBL" id="FQYT01000019">
    <property type="protein sequence ID" value="SHJ37082.1"/>
    <property type="molecule type" value="Genomic_DNA"/>
</dbReference>
<evidence type="ECO:0000313" key="3">
    <source>
        <dbReference type="EMBL" id="SHJ37082.1"/>
    </source>
</evidence>
<dbReference type="SUPFAM" id="SSF56349">
    <property type="entry name" value="DNA breaking-rejoining enzymes"/>
    <property type="match status" value="1"/>
</dbReference>
<dbReference type="Proteomes" id="UP000184342">
    <property type="component" value="Unassembled WGS sequence"/>
</dbReference>
<feature type="domain" description="Tyr recombinase" evidence="2">
    <location>
        <begin position="4"/>
        <end position="179"/>
    </location>
</feature>
<dbReference type="PANTHER" id="PTHR30349:SF64">
    <property type="entry name" value="PROPHAGE INTEGRASE INTD-RELATED"/>
    <property type="match status" value="1"/>
</dbReference>
<dbReference type="Pfam" id="PF00589">
    <property type="entry name" value="Phage_integrase"/>
    <property type="match status" value="1"/>
</dbReference>
<evidence type="ECO:0000256" key="1">
    <source>
        <dbReference type="ARBA" id="ARBA00023172"/>
    </source>
</evidence>
<reference evidence="3 4" key="1">
    <citation type="submission" date="2016-11" db="EMBL/GenBank/DDBJ databases">
        <authorList>
            <person name="Jaros S."/>
            <person name="Januszkiewicz K."/>
            <person name="Wedrychowicz H."/>
        </authorList>
    </citation>
    <scope>NUCLEOTIDE SEQUENCE [LARGE SCALE GENOMIC DNA]</scope>
    <source>
        <strain evidence="3 4">DSM 15970</strain>
    </source>
</reference>
<dbReference type="InterPro" id="IPR011010">
    <property type="entry name" value="DNA_brk_join_enz"/>
</dbReference>
<dbReference type="AlphaFoldDB" id="A0A1M6IRN0"/>
<keyword evidence="4" id="KW-1185">Reference proteome</keyword>
<dbReference type="InterPro" id="IPR002104">
    <property type="entry name" value="Integrase_catalytic"/>
</dbReference>
<sequence>MPKKERNYLTEEEVDATIEEIDNNLIRLMATFLFNTGLRISECLNLKMNAVDFKKRIIHVRQGKGKKDRVVPMNNKLYDLLLDYRDNWREAYTSDNFFATRRTGSISYSHVNSTIRKAAKQAGINKQVSCHILRHSFASALVKKNVGIVQIQKLLGHESLAVTSIYTHTNTEALSDAVNALND</sequence>
<dbReference type="PROSITE" id="PS51898">
    <property type="entry name" value="TYR_RECOMBINASE"/>
    <property type="match status" value="1"/>
</dbReference>
<protein>
    <submittedName>
        <fullName evidence="3">Phage integrase family protein</fullName>
    </submittedName>
</protein>
<dbReference type="GO" id="GO:0015074">
    <property type="term" value="P:DNA integration"/>
    <property type="evidence" value="ECO:0007669"/>
    <property type="project" value="InterPro"/>
</dbReference>
<dbReference type="InterPro" id="IPR013762">
    <property type="entry name" value="Integrase-like_cat_sf"/>
</dbReference>
<organism evidence="3 4">
    <name type="scientific">Parasporobacterium paucivorans DSM 15970</name>
    <dbReference type="NCBI Taxonomy" id="1122934"/>
    <lineage>
        <taxon>Bacteria</taxon>
        <taxon>Bacillati</taxon>
        <taxon>Bacillota</taxon>
        <taxon>Clostridia</taxon>
        <taxon>Lachnospirales</taxon>
        <taxon>Lachnospiraceae</taxon>
        <taxon>Parasporobacterium</taxon>
    </lineage>
</organism>
<keyword evidence="1" id="KW-0233">DNA recombination</keyword>
<evidence type="ECO:0000313" key="4">
    <source>
        <dbReference type="Proteomes" id="UP000184342"/>
    </source>
</evidence>
<name>A0A1M6IRN0_9FIRM</name>
<evidence type="ECO:0000259" key="2">
    <source>
        <dbReference type="PROSITE" id="PS51898"/>
    </source>
</evidence>
<dbReference type="Gene3D" id="1.10.443.10">
    <property type="entry name" value="Intergrase catalytic core"/>
    <property type="match status" value="1"/>
</dbReference>
<dbReference type="InterPro" id="IPR050090">
    <property type="entry name" value="Tyrosine_recombinase_XerCD"/>
</dbReference>
<proteinExistence type="predicted"/>
<dbReference type="GO" id="GO:0006310">
    <property type="term" value="P:DNA recombination"/>
    <property type="evidence" value="ECO:0007669"/>
    <property type="project" value="UniProtKB-KW"/>
</dbReference>
<dbReference type="STRING" id="1122934.SAMN02745691_01833"/>
<dbReference type="PANTHER" id="PTHR30349">
    <property type="entry name" value="PHAGE INTEGRASE-RELATED"/>
    <property type="match status" value="1"/>
</dbReference>
<dbReference type="GO" id="GO:0003677">
    <property type="term" value="F:DNA binding"/>
    <property type="evidence" value="ECO:0007669"/>
    <property type="project" value="InterPro"/>
</dbReference>
<accession>A0A1M6IRN0</accession>
<gene>
    <name evidence="3" type="ORF">SAMN02745691_01833</name>
</gene>